<evidence type="ECO:0000256" key="2">
    <source>
        <dbReference type="ARBA" id="ARBA00023043"/>
    </source>
</evidence>
<dbReference type="AlphaFoldDB" id="A0A1Y2BFH0"/>
<dbReference type="EMBL" id="MCOG01000160">
    <property type="protein sequence ID" value="ORY33310.1"/>
    <property type="molecule type" value="Genomic_DNA"/>
</dbReference>
<dbReference type="SMART" id="SM00248">
    <property type="entry name" value="ANK"/>
    <property type="match status" value="10"/>
</dbReference>
<evidence type="ECO:0000256" key="4">
    <source>
        <dbReference type="SAM" id="MobiDB-lite"/>
    </source>
</evidence>
<feature type="repeat" description="ANK" evidence="3">
    <location>
        <begin position="455"/>
        <end position="487"/>
    </location>
</feature>
<dbReference type="InterPro" id="IPR002110">
    <property type="entry name" value="Ankyrin_rpt"/>
</dbReference>
<gene>
    <name evidence="5" type="ORF">LY90DRAFT_705116</name>
</gene>
<dbReference type="Gene3D" id="1.25.40.20">
    <property type="entry name" value="Ankyrin repeat-containing domain"/>
    <property type="match status" value="2"/>
</dbReference>
<accession>A0A1Y2BFH0</accession>
<dbReference type="InterPro" id="IPR036770">
    <property type="entry name" value="Ankyrin_rpt-contain_sf"/>
</dbReference>
<feature type="region of interest" description="Disordered" evidence="4">
    <location>
        <begin position="545"/>
        <end position="568"/>
    </location>
</feature>
<organism evidence="5 6">
    <name type="scientific">Neocallimastix californiae</name>
    <dbReference type="NCBI Taxonomy" id="1754190"/>
    <lineage>
        <taxon>Eukaryota</taxon>
        <taxon>Fungi</taxon>
        <taxon>Fungi incertae sedis</taxon>
        <taxon>Chytridiomycota</taxon>
        <taxon>Chytridiomycota incertae sedis</taxon>
        <taxon>Neocallimastigomycetes</taxon>
        <taxon>Neocallimastigales</taxon>
        <taxon>Neocallimastigaceae</taxon>
        <taxon>Neocallimastix</taxon>
    </lineage>
</organism>
<dbReference type="PANTHER" id="PTHR24198:SF165">
    <property type="entry name" value="ANKYRIN REPEAT-CONTAINING PROTEIN-RELATED"/>
    <property type="match status" value="1"/>
</dbReference>
<evidence type="ECO:0000256" key="3">
    <source>
        <dbReference type="PROSITE-ProRule" id="PRU00023"/>
    </source>
</evidence>
<dbReference type="STRING" id="1754190.A0A1Y2BFH0"/>
<sequence>MDLEEDNLLILDSIIKDDEEYINKFVDNSVINEIKFSEVKASTNENISSPKITTIDLSKEENLDDIKNFVKALNDIIIQKDEFHLIEKVLLHPSFQPILNEFRESEVLIDACKKENIKAIQWLITMNLNFSIQDKNGMTALMYAAENPELLFLVKYIIFNHEDCVNITDNNDENALFHAINNDDSFSVILDDSDVDFNHINKNKDTVLILCCKKDLMNQVRTLAITSEVNTNIIDREGRTGPMYLVKNGRYHEFQLLTGCDIDLDYKNEKNETLLSILIQCIYKPDEKLEKDYIIPYIKIVLILVQMNCDFNIAIDEEGNTPLMFFIMIEDICTVHYILTYCSNLDVSIKNKKGESAFSLSLKLQNRSLIEVLMNHPSFDFSFFDSNNNNLLMLYSIVNDTEIIEKILAKNIGLLNHVNNKNENALIIATKLRNKDVVNILLDYDDININQQDYLGNTAIHYAVQMKCKFIIKALIFSHADINLKNKEGKSALDLASELKDNNNKILDLLSRPIPDTFKKKSRSKSKLFTLKTIKKIGSKRMNSMDSNISYSSTSSSGSINSQSSSSTNINSDKYIKYKKINESNKIIDFCINEEENKYKPLKDIVTINEDRIESYGHESIMKPETGVTRTILTQAITLEIILVLLNTVQRFF</sequence>
<dbReference type="SUPFAM" id="SSF48403">
    <property type="entry name" value="Ankyrin repeat"/>
    <property type="match status" value="2"/>
</dbReference>
<dbReference type="Proteomes" id="UP000193920">
    <property type="component" value="Unassembled WGS sequence"/>
</dbReference>
<name>A0A1Y2BFH0_9FUNG</name>
<dbReference type="Pfam" id="PF12796">
    <property type="entry name" value="Ank_2"/>
    <property type="match status" value="2"/>
</dbReference>
<dbReference type="PANTHER" id="PTHR24198">
    <property type="entry name" value="ANKYRIN REPEAT AND PROTEIN KINASE DOMAIN-CONTAINING PROTEIN"/>
    <property type="match status" value="1"/>
</dbReference>
<protein>
    <submittedName>
        <fullName evidence="5">Ankyrin</fullName>
    </submittedName>
</protein>
<evidence type="ECO:0000313" key="5">
    <source>
        <dbReference type="EMBL" id="ORY33310.1"/>
    </source>
</evidence>
<proteinExistence type="predicted"/>
<evidence type="ECO:0000256" key="1">
    <source>
        <dbReference type="ARBA" id="ARBA00022737"/>
    </source>
</evidence>
<keyword evidence="1" id="KW-0677">Repeat</keyword>
<keyword evidence="6" id="KW-1185">Reference proteome</keyword>
<dbReference type="PROSITE" id="PS50088">
    <property type="entry name" value="ANK_REPEAT"/>
    <property type="match status" value="1"/>
</dbReference>
<dbReference type="OrthoDB" id="9995210at2759"/>
<keyword evidence="2 3" id="KW-0040">ANK repeat</keyword>
<comment type="caution">
    <text evidence="5">The sequence shown here is derived from an EMBL/GenBank/DDBJ whole genome shotgun (WGS) entry which is preliminary data.</text>
</comment>
<evidence type="ECO:0000313" key="6">
    <source>
        <dbReference type="Proteomes" id="UP000193920"/>
    </source>
</evidence>
<reference evidence="5 6" key="1">
    <citation type="submission" date="2016-08" db="EMBL/GenBank/DDBJ databases">
        <title>A Parts List for Fungal Cellulosomes Revealed by Comparative Genomics.</title>
        <authorList>
            <consortium name="DOE Joint Genome Institute"/>
            <person name="Haitjema C.H."/>
            <person name="Gilmore S.P."/>
            <person name="Henske J.K."/>
            <person name="Solomon K.V."/>
            <person name="De Groot R."/>
            <person name="Kuo A."/>
            <person name="Mondo S.J."/>
            <person name="Salamov A.A."/>
            <person name="Labutti K."/>
            <person name="Zhao Z."/>
            <person name="Chiniquy J."/>
            <person name="Barry K."/>
            <person name="Brewer H.M."/>
            <person name="Purvine S.O."/>
            <person name="Wright A.T."/>
            <person name="Boxma B."/>
            <person name="Van Alen T."/>
            <person name="Hackstein J.H."/>
            <person name="Baker S.E."/>
            <person name="Grigoriev I.V."/>
            <person name="O'Malley M.A."/>
        </authorList>
    </citation>
    <scope>NUCLEOTIDE SEQUENCE [LARGE SCALE GENOMIC DNA]</scope>
    <source>
        <strain evidence="5 6">G1</strain>
    </source>
</reference>